<dbReference type="Ensembl" id="ENSCJPT00005032795.1">
    <property type="protein sequence ID" value="ENSCJPP00005024004.1"/>
    <property type="gene ID" value="ENSCJPG00005018971.1"/>
</dbReference>
<dbReference type="Gene3D" id="2.60.40.10">
    <property type="entry name" value="Immunoglobulins"/>
    <property type="match status" value="1"/>
</dbReference>
<dbReference type="GO" id="GO:0019814">
    <property type="term" value="C:immunoglobulin complex"/>
    <property type="evidence" value="ECO:0007669"/>
    <property type="project" value="UniProtKB-KW"/>
</dbReference>
<reference evidence="6" key="2">
    <citation type="submission" date="2025-08" db="UniProtKB">
        <authorList>
            <consortium name="Ensembl"/>
        </authorList>
    </citation>
    <scope>IDENTIFICATION</scope>
</reference>
<feature type="chain" id="PRO_5034629059" description="Ig-like domain-containing protein" evidence="4">
    <location>
        <begin position="28"/>
        <end position="148"/>
    </location>
</feature>
<feature type="domain" description="Ig-like" evidence="5">
    <location>
        <begin position="56"/>
        <end position="148"/>
    </location>
</feature>
<organism evidence="6 7">
    <name type="scientific">Coturnix japonica</name>
    <name type="common">Japanese quail</name>
    <name type="synonym">Coturnix coturnix japonica</name>
    <dbReference type="NCBI Taxonomy" id="93934"/>
    <lineage>
        <taxon>Eukaryota</taxon>
        <taxon>Metazoa</taxon>
        <taxon>Chordata</taxon>
        <taxon>Craniata</taxon>
        <taxon>Vertebrata</taxon>
        <taxon>Euteleostomi</taxon>
        <taxon>Archelosauria</taxon>
        <taxon>Archosauria</taxon>
        <taxon>Dinosauria</taxon>
        <taxon>Saurischia</taxon>
        <taxon>Theropoda</taxon>
        <taxon>Coelurosauria</taxon>
        <taxon>Aves</taxon>
        <taxon>Neognathae</taxon>
        <taxon>Galloanserae</taxon>
        <taxon>Galliformes</taxon>
        <taxon>Phasianidae</taxon>
        <taxon>Perdicinae</taxon>
        <taxon>Coturnix</taxon>
    </lineage>
</organism>
<dbReference type="SMART" id="SM00406">
    <property type="entry name" value="IGv"/>
    <property type="match status" value="1"/>
</dbReference>
<accession>A0A8C2U8A9</accession>
<dbReference type="PANTHER" id="PTHR23266">
    <property type="entry name" value="IMMUNOGLOBULIN HEAVY CHAIN"/>
    <property type="match status" value="1"/>
</dbReference>
<keyword evidence="4" id="KW-0732">Signal</keyword>
<sequence length="148" mass="15824">YQGSSQLGICGRLLLVWLGNVLLPGCAVPGSCCFSSAGVCAQFRLEVSGGGVQAAGESVQFFCRGSGLSFDDYFVLWYRQALSGHLEWLSYIVSSSYIRYSPVLEDRASVSLDSSQSVSSLSLRALHPHDSAHYFCAVNTGTGNPAEL</sequence>
<reference evidence="6" key="3">
    <citation type="submission" date="2025-09" db="UniProtKB">
        <authorList>
            <consortium name="Ensembl"/>
        </authorList>
    </citation>
    <scope>IDENTIFICATION</scope>
</reference>
<dbReference type="GeneTree" id="ENSGT00940000163533"/>
<dbReference type="InterPro" id="IPR050199">
    <property type="entry name" value="IgHV"/>
</dbReference>
<evidence type="ECO:0000313" key="7">
    <source>
        <dbReference type="Proteomes" id="UP000694412"/>
    </source>
</evidence>
<protein>
    <recommendedName>
        <fullName evidence="5">Ig-like domain-containing protein</fullName>
    </recommendedName>
</protein>
<dbReference type="GO" id="GO:0005576">
    <property type="term" value="C:extracellular region"/>
    <property type="evidence" value="ECO:0007669"/>
    <property type="project" value="UniProtKB-ARBA"/>
</dbReference>
<evidence type="ECO:0000256" key="1">
    <source>
        <dbReference type="ARBA" id="ARBA00022859"/>
    </source>
</evidence>
<keyword evidence="3" id="KW-1280">Immunoglobulin</keyword>
<dbReference type="SUPFAM" id="SSF48726">
    <property type="entry name" value="Immunoglobulin"/>
    <property type="match status" value="1"/>
</dbReference>
<dbReference type="PROSITE" id="PS50835">
    <property type="entry name" value="IG_LIKE"/>
    <property type="match status" value="1"/>
</dbReference>
<keyword evidence="1" id="KW-0391">Immunity</keyword>
<keyword evidence="7" id="KW-1185">Reference proteome</keyword>
<evidence type="ECO:0000256" key="4">
    <source>
        <dbReference type="SAM" id="SignalP"/>
    </source>
</evidence>
<dbReference type="InterPro" id="IPR013106">
    <property type="entry name" value="Ig_V-set"/>
</dbReference>
<evidence type="ECO:0000259" key="5">
    <source>
        <dbReference type="PROSITE" id="PS50835"/>
    </source>
</evidence>
<feature type="signal peptide" evidence="4">
    <location>
        <begin position="1"/>
        <end position="27"/>
    </location>
</feature>
<dbReference type="InterPro" id="IPR036179">
    <property type="entry name" value="Ig-like_dom_sf"/>
</dbReference>
<evidence type="ECO:0000313" key="6">
    <source>
        <dbReference type="Ensembl" id="ENSCJPP00005024004.1"/>
    </source>
</evidence>
<dbReference type="GO" id="GO:0002250">
    <property type="term" value="P:adaptive immune response"/>
    <property type="evidence" value="ECO:0007669"/>
    <property type="project" value="UniProtKB-KW"/>
</dbReference>
<proteinExistence type="predicted"/>
<dbReference type="InterPro" id="IPR013783">
    <property type="entry name" value="Ig-like_fold"/>
</dbReference>
<dbReference type="Pfam" id="PF07686">
    <property type="entry name" value="V-set"/>
    <property type="match status" value="1"/>
</dbReference>
<name>A0A8C2U8A9_COTJA</name>
<dbReference type="Proteomes" id="UP000694412">
    <property type="component" value="Chromosome 27"/>
</dbReference>
<reference evidence="6" key="1">
    <citation type="submission" date="2015-11" db="EMBL/GenBank/DDBJ databases">
        <authorList>
            <consortium name="International Coturnix japonica Genome Analysis Consortium"/>
            <person name="Warren W."/>
            <person name="Burt D.W."/>
            <person name="Antin P.B."/>
            <person name="Lanford R."/>
            <person name="Gros J."/>
            <person name="Wilson R.K."/>
        </authorList>
    </citation>
    <scope>NUCLEOTIDE SEQUENCE [LARGE SCALE GENOMIC DNA]</scope>
</reference>
<dbReference type="InterPro" id="IPR007110">
    <property type="entry name" value="Ig-like_dom"/>
</dbReference>
<keyword evidence="2" id="KW-1064">Adaptive immunity</keyword>
<evidence type="ECO:0000256" key="3">
    <source>
        <dbReference type="ARBA" id="ARBA00043265"/>
    </source>
</evidence>
<evidence type="ECO:0000256" key="2">
    <source>
        <dbReference type="ARBA" id="ARBA00023130"/>
    </source>
</evidence>
<dbReference type="AlphaFoldDB" id="A0A8C2U8A9"/>